<dbReference type="InterPro" id="IPR027823">
    <property type="entry name" value="DUF4468"/>
</dbReference>
<evidence type="ECO:0000256" key="1">
    <source>
        <dbReference type="SAM" id="SignalP"/>
    </source>
</evidence>
<keyword evidence="4" id="KW-1185">Reference proteome</keyword>
<name>A0ABS9KTT1_9BACT</name>
<proteinExistence type="predicted"/>
<organism evidence="3 4">
    <name type="scientific">Terrimonas ginsenosidimutans</name>
    <dbReference type="NCBI Taxonomy" id="2908004"/>
    <lineage>
        <taxon>Bacteria</taxon>
        <taxon>Pseudomonadati</taxon>
        <taxon>Bacteroidota</taxon>
        <taxon>Chitinophagia</taxon>
        <taxon>Chitinophagales</taxon>
        <taxon>Chitinophagaceae</taxon>
        <taxon>Terrimonas</taxon>
    </lineage>
</organism>
<feature type="signal peptide" evidence="1">
    <location>
        <begin position="1"/>
        <end position="19"/>
    </location>
</feature>
<feature type="chain" id="PRO_5046978253" evidence="1">
    <location>
        <begin position="20"/>
        <end position="177"/>
    </location>
</feature>
<reference evidence="3" key="1">
    <citation type="submission" date="2022-01" db="EMBL/GenBank/DDBJ databases">
        <authorList>
            <person name="Jo J.-H."/>
            <person name="Im W.-T."/>
        </authorList>
    </citation>
    <scope>NUCLEOTIDE SEQUENCE</scope>
    <source>
        <strain evidence="3">NA20</strain>
    </source>
</reference>
<dbReference type="RefSeq" id="WP_237873783.1">
    <property type="nucleotide sequence ID" value="NZ_JAKLTR010000010.1"/>
</dbReference>
<gene>
    <name evidence="3" type="ORF">LZZ85_15555</name>
</gene>
<comment type="caution">
    <text evidence="3">The sequence shown here is derived from an EMBL/GenBank/DDBJ whole genome shotgun (WGS) entry which is preliminary data.</text>
</comment>
<protein>
    <submittedName>
        <fullName evidence="3">DUF4468 domain-containing protein</fullName>
    </submittedName>
</protein>
<accession>A0ABS9KTT1</accession>
<keyword evidence="1" id="KW-0732">Signal</keyword>
<dbReference type="Proteomes" id="UP001165367">
    <property type="component" value="Unassembled WGS sequence"/>
</dbReference>
<sequence>MKKARFFLMFLLVAQLSYGQYFTLTPDGFASDSKADYVVIDFPGVTKNDLYRNVLNAINTLYSNPQDGLSVVAGESITLSAYQRKAIKASAGIMTYDYDVDYTLSFLFKDGKIRVNSPTFEASMKNYNGTWAKLNVSRAYFKKNGDVKSEKHVDGVNKFFNGLIKSILDKSGKIDNW</sequence>
<evidence type="ECO:0000313" key="3">
    <source>
        <dbReference type="EMBL" id="MCG2615716.1"/>
    </source>
</evidence>
<dbReference type="Pfam" id="PF14730">
    <property type="entry name" value="DUF4468"/>
    <property type="match status" value="1"/>
</dbReference>
<feature type="domain" description="DUF4468" evidence="2">
    <location>
        <begin position="38"/>
        <end position="116"/>
    </location>
</feature>
<evidence type="ECO:0000259" key="2">
    <source>
        <dbReference type="Pfam" id="PF14730"/>
    </source>
</evidence>
<evidence type="ECO:0000313" key="4">
    <source>
        <dbReference type="Proteomes" id="UP001165367"/>
    </source>
</evidence>
<dbReference type="EMBL" id="JAKLTR010000010">
    <property type="protein sequence ID" value="MCG2615716.1"/>
    <property type="molecule type" value="Genomic_DNA"/>
</dbReference>